<organism evidence="1 2">
    <name type="scientific">Racocetra persica</name>
    <dbReference type="NCBI Taxonomy" id="160502"/>
    <lineage>
        <taxon>Eukaryota</taxon>
        <taxon>Fungi</taxon>
        <taxon>Fungi incertae sedis</taxon>
        <taxon>Mucoromycota</taxon>
        <taxon>Glomeromycotina</taxon>
        <taxon>Glomeromycetes</taxon>
        <taxon>Diversisporales</taxon>
        <taxon>Gigasporaceae</taxon>
        <taxon>Racocetra</taxon>
    </lineage>
</organism>
<proteinExistence type="predicted"/>
<sequence length="1110" mass="128740">MSLDNFREQLMSNSDYEVRVEVNQRCLIDKMLSRYSSEFVVFRELMQNSDDARASAVEIVFENIVGETYSRMLFKNNGLAFRSEDWNRLKKIAEGNPDEQKIGAFGVGFYSLFSICEQPFVSSGELGMAFYWKSDQLFVRHGPTGKNDTEWTIFLMDMRETTKGFTANLCEISVYFNECRVIHILKNVNNPRSIGIRSDINSESPQKMFKLESVDLHDVTFNTSRIIIPPGAMSFTNCLEEKASIRFQIASGNLKVQVQDEFSLEMERLTKKKPPRQTAVQIILPGYYDKSSDTNESLEIFKDLLPFPDQGKVFIGFRTHQTTGYSVHLAARVIPTVERESIDLVQKTLSEYNTEMLCLAGILCRLLYEDEMNHISQQYQHTSNNDRVDLETRSAHALKHFTFEQSTPDAKVGNIIETQFYKSCSSQLSILSTHGVKAINMVRLPDPEMTAFIKTVPFVPNIIVDRCKLFFYRANKILKLIKEASINDVFEELKNRVLDQDEMIALMKWWIAFCRKQNVETSQHDEFMQLAVVHIENETISLKNIRYFLKKKSNVPQDSDIPPNVLPYTISSKFDDNDLKKSFKNWTELSLAIWAQYIIGKYELKSDPPFAEKFILTISRGFESMNKTDRTSICQLLSQIECIPTQFGLKKPVDTYFPNVKLFPDLPNISIKINESFSKMMGIQKPEKVNLFKLHKNFKHVKLEIVIARLVNKDNLDHMKLLKYFASEETLPNDYIELLKTTEIWIKEEVDNNSGTNVQRYLARDLYAPYYQNRELELPIIQWKGNWNKHSNEAKFITRLGLQEYPSLKTILQLATPSTPSNLREKALNYFVKNLKEKYSDEYNPDSVQVGFLPCTNPNVYVKPSECYWSPDCVKMGFNALRQNLSYRAKELGVKQHPDRRLLVNKLISNPPRNYEDAKEIFSYLATRRGDFDHLDCKDLKNISFIPIEDKIPPRKFSHYTPKDCFFKNTSEDYVDLFPCVDFGEDANQFLENCGVKKEPSALDLAEYLINSPKKFWSNPNYRNSYITILGTIAYNYESINKKKPGILDKMKQSPILLGTKKQKEQGNVKIDEYKLACAKDILINDNDRYRNMFDPLICPFADQMAKFYK</sequence>
<name>A0ACA9MF53_9GLOM</name>
<accession>A0ACA9MF53</accession>
<dbReference type="EMBL" id="CAJVQC010007981">
    <property type="protein sequence ID" value="CAG8586335.1"/>
    <property type="molecule type" value="Genomic_DNA"/>
</dbReference>
<gene>
    <name evidence="1" type="ORF">RPERSI_LOCUS5358</name>
</gene>
<keyword evidence="2" id="KW-1185">Reference proteome</keyword>
<feature type="non-terminal residue" evidence="1">
    <location>
        <position position="1110"/>
    </location>
</feature>
<protein>
    <submittedName>
        <fullName evidence="1">13835_t:CDS:1</fullName>
    </submittedName>
</protein>
<reference evidence="1" key="1">
    <citation type="submission" date="2021-06" db="EMBL/GenBank/DDBJ databases">
        <authorList>
            <person name="Kallberg Y."/>
            <person name="Tangrot J."/>
            <person name="Rosling A."/>
        </authorList>
    </citation>
    <scope>NUCLEOTIDE SEQUENCE</scope>
    <source>
        <strain evidence="1">MA461A</strain>
    </source>
</reference>
<dbReference type="Proteomes" id="UP000789920">
    <property type="component" value="Unassembled WGS sequence"/>
</dbReference>
<evidence type="ECO:0000313" key="1">
    <source>
        <dbReference type="EMBL" id="CAG8586335.1"/>
    </source>
</evidence>
<evidence type="ECO:0000313" key="2">
    <source>
        <dbReference type="Proteomes" id="UP000789920"/>
    </source>
</evidence>
<comment type="caution">
    <text evidence="1">The sequence shown here is derived from an EMBL/GenBank/DDBJ whole genome shotgun (WGS) entry which is preliminary data.</text>
</comment>